<gene>
    <name evidence="1" type="ORF">O181_014028</name>
</gene>
<evidence type="ECO:0000313" key="1">
    <source>
        <dbReference type="EMBL" id="MBW0474313.1"/>
    </source>
</evidence>
<reference evidence="1" key="1">
    <citation type="submission" date="2021-03" db="EMBL/GenBank/DDBJ databases">
        <title>Draft genome sequence of rust myrtle Austropuccinia psidii MF-1, a brazilian biotype.</title>
        <authorList>
            <person name="Quecine M.C."/>
            <person name="Pachon D.M.R."/>
            <person name="Bonatelli M.L."/>
            <person name="Correr F.H."/>
            <person name="Franceschini L.M."/>
            <person name="Leite T.F."/>
            <person name="Margarido G.R.A."/>
            <person name="Almeida C.A."/>
            <person name="Ferrarezi J.A."/>
            <person name="Labate C.A."/>
        </authorList>
    </citation>
    <scope>NUCLEOTIDE SEQUENCE</scope>
    <source>
        <strain evidence="1">MF-1</strain>
    </source>
</reference>
<sequence>METKLPPLQEESVSLNLDINFPASLAFLRNPSKFFSNVPNLKPNGCTFSYWSKGLDNLFIYIFNKIPFTDNPNNFESVPLAKGALCFFIQQTISSDLSKMIQNEASPKQDFIEIKKNFKKSTRLMQLDIVIELFDIYNSVRSSHPNNILSQLFTLFDEFKCVGIPLSTKWRSLLVQIFAPTPT</sequence>
<keyword evidence="2" id="KW-1185">Reference proteome</keyword>
<dbReference type="OrthoDB" id="2506356at2759"/>
<dbReference type="Proteomes" id="UP000765509">
    <property type="component" value="Unassembled WGS sequence"/>
</dbReference>
<dbReference type="EMBL" id="AVOT02003695">
    <property type="protein sequence ID" value="MBW0474313.1"/>
    <property type="molecule type" value="Genomic_DNA"/>
</dbReference>
<evidence type="ECO:0000313" key="2">
    <source>
        <dbReference type="Proteomes" id="UP000765509"/>
    </source>
</evidence>
<organism evidence="1 2">
    <name type="scientific">Austropuccinia psidii MF-1</name>
    <dbReference type="NCBI Taxonomy" id="1389203"/>
    <lineage>
        <taxon>Eukaryota</taxon>
        <taxon>Fungi</taxon>
        <taxon>Dikarya</taxon>
        <taxon>Basidiomycota</taxon>
        <taxon>Pucciniomycotina</taxon>
        <taxon>Pucciniomycetes</taxon>
        <taxon>Pucciniales</taxon>
        <taxon>Sphaerophragmiaceae</taxon>
        <taxon>Austropuccinia</taxon>
    </lineage>
</organism>
<protein>
    <submittedName>
        <fullName evidence="1">Uncharacterized protein</fullName>
    </submittedName>
</protein>
<name>A0A9Q3C0F6_9BASI</name>
<dbReference type="AlphaFoldDB" id="A0A9Q3C0F6"/>
<accession>A0A9Q3C0F6</accession>
<proteinExistence type="predicted"/>
<comment type="caution">
    <text evidence="1">The sequence shown here is derived from an EMBL/GenBank/DDBJ whole genome shotgun (WGS) entry which is preliminary data.</text>
</comment>